<protein>
    <recommendedName>
        <fullName evidence="7">CoA-binding domain-containing protein</fullName>
    </recommendedName>
</protein>
<feature type="domain" description="CoA-binding" evidence="7">
    <location>
        <begin position="10"/>
        <end position="107"/>
    </location>
</feature>
<dbReference type="InterPro" id="IPR003781">
    <property type="entry name" value="CoA-bd"/>
</dbReference>
<dbReference type="SMART" id="SM00881">
    <property type="entry name" value="CoA_binding"/>
    <property type="match status" value="1"/>
</dbReference>
<dbReference type="AlphaFoldDB" id="A0A0G4L2B7"/>
<gene>
    <name evidence="8" type="ORF">BN1723_002297</name>
</gene>
<feature type="transmembrane region" description="Helical" evidence="6">
    <location>
        <begin position="388"/>
        <end position="409"/>
    </location>
</feature>
<feature type="transmembrane region" description="Helical" evidence="6">
    <location>
        <begin position="318"/>
        <end position="338"/>
    </location>
</feature>
<evidence type="ECO:0000256" key="3">
    <source>
        <dbReference type="ARBA" id="ARBA00022692"/>
    </source>
</evidence>
<dbReference type="PANTHER" id="PTHR31123:SF4">
    <property type="entry name" value="PROTEIN ALCS"/>
    <property type="match status" value="1"/>
</dbReference>
<dbReference type="Proteomes" id="UP000045706">
    <property type="component" value="Unassembled WGS sequence"/>
</dbReference>
<comment type="similarity">
    <text evidence="2">Belongs to the acetate uptake transporter (AceTr) (TC 2.A.96) family.</text>
</comment>
<dbReference type="PANTHER" id="PTHR31123">
    <property type="entry name" value="ACCUMULATION OF DYADS PROTEIN 2-RELATED"/>
    <property type="match status" value="1"/>
</dbReference>
<feature type="transmembrane region" description="Helical" evidence="6">
    <location>
        <begin position="267"/>
        <end position="287"/>
    </location>
</feature>
<keyword evidence="5 6" id="KW-0472">Membrane</keyword>
<keyword evidence="4 6" id="KW-1133">Transmembrane helix</keyword>
<accession>A0A0G4L2B7</accession>
<evidence type="ECO:0000256" key="1">
    <source>
        <dbReference type="ARBA" id="ARBA00004141"/>
    </source>
</evidence>
<evidence type="ECO:0000256" key="4">
    <source>
        <dbReference type="ARBA" id="ARBA00022989"/>
    </source>
</evidence>
<evidence type="ECO:0000313" key="9">
    <source>
        <dbReference type="Proteomes" id="UP000045706"/>
    </source>
</evidence>
<organism evidence="8 9">
    <name type="scientific">Verticillium longisporum</name>
    <name type="common">Verticillium dahliae var. longisporum</name>
    <dbReference type="NCBI Taxonomy" id="100787"/>
    <lineage>
        <taxon>Eukaryota</taxon>
        <taxon>Fungi</taxon>
        <taxon>Dikarya</taxon>
        <taxon>Ascomycota</taxon>
        <taxon>Pezizomycotina</taxon>
        <taxon>Sordariomycetes</taxon>
        <taxon>Hypocreomycetidae</taxon>
        <taxon>Glomerellales</taxon>
        <taxon>Plectosphaerellaceae</taxon>
        <taxon>Verticillium</taxon>
    </lineage>
</organism>
<keyword evidence="3 6" id="KW-0812">Transmembrane</keyword>
<evidence type="ECO:0000259" key="7">
    <source>
        <dbReference type="SMART" id="SM00881"/>
    </source>
</evidence>
<feature type="transmembrane region" description="Helical" evidence="6">
    <location>
        <begin position="345"/>
        <end position="368"/>
    </location>
</feature>
<comment type="subcellular location">
    <subcellularLocation>
        <location evidence="1">Membrane</location>
        <topology evidence="1">Multi-pass membrane protein</topology>
    </subcellularLocation>
</comment>
<evidence type="ECO:0000313" key="8">
    <source>
        <dbReference type="EMBL" id="CRK16126.1"/>
    </source>
</evidence>
<feature type="transmembrane region" description="Helical" evidence="6">
    <location>
        <begin position="238"/>
        <end position="260"/>
    </location>
</feature>
<sequence>MSTEAAARIFFSSPLFAVVGASSNPAKFGHKIFAWYHAQSISATPVNPTAATVTALGQEHAAVPNLSALPRPKETSVSIITPPAATLKVLKEARELGIPAVWLQPGSFDDAVIAYAREEGAFNAVVAGDGGRGHEGWCVLVDGERALKAAEYCKLGTVTIITMDHKHEEPTDSAYNGGLMHPSDEHLDKNATRDEALRRMRTAGSISISPELFEKLYLSPQNVVKGDLRKTFGNPTPIALAGFLISLGSYFFFGGLLMFLGGLLEWILGNAFPSVVFLTFSAFWLSFGATLVPDFHAYAAYAPADATSVAEGLQTRGFNASFGFFLLAMMLLCLVYLVCSLRTNVAFFIIFLTLVLGFGLLTGAYWALASDYTGNAAFANKLIKGGGACYFVTCLAGWWIFVAILLAILEFPFQLPVGDLSQLFAKKEVRNKSNV</sequence>
<proteinExistence type="inferred from homology"/>
<dbReference type="InterPro" id="IPR051633">
    <property type="entry name" value="AceTr"/>
</dbReference>
<dbReference type="GO" id="GO:0005886">
    <property type="term" value="C:plasma membrane"/>
    <property type="evidence" value="ECO:0007669"/>
    <property type="project" value="TreeGrafter"/>
</dbReference>
<dbReference type="SUPFAM" id="SSF51735">
    <property type="entry name" value="NAD(P)-binding Rossmann-fold domains"/>
    <property type="match status" value="1"/>
</dbReference>
<evidence type="ECO:0000256" key="5">
    <source>
        <dbReference type="ARBA" id="ARBA00023136"/>
    </source>
</evidence>
<dbReference type="GO" id="GO:0015123">
    <property type="term" value="F:acetate transmembrane transporter activity"/>
    <property type="evidence" value="ECO:0007669"/>
    <property type="project" value="TreeGrafter"/>
</dbReference>
<evidence type="ECO:0000256" key="2">
    <source>
        <dbReference type="ARBA" id="ARBA00005587"/>
    </source>
</evidence>
<dbReference type="Pfam" id="PF01184">
    <property type="entry name" value="Gpr1_Fun34_YaaH"/>
    <property type="match status" value="1"/>
</dbReference>
<dbReference type="InterPro" id="IPR036291">
    <property type="entry name" value="NAD(P)-bd_dom_sf"/>
</dbReference>
<evidence type="ECO:0000256" key="6">
    <source>
        <dbReference type="SAM" id="Phobius"/>
    </source>
</evidence>
<dbReference type="InterPro" id="IPR000791">
    <property type="entry name" value="Gpr1/Fun34/SatP-like"/>
</dbReference>
<dbReference type="Pfam" id="PF13380">
    <property type="entry name" value="CoA_binding_2"/>
    <property type="match status" value="1"/>
</dbReference>
<name>A0A0G4L2B7_VERLO</name>
<reference evidence="9" key="1">
    <citation type="submission" date="2015-05" db="EMBL/GenBank/DDBJ databases">
        <authorList>
            <person name="Fogelqvist Johan"/>
        </authorList>
    </citation>
    <scope>NUCLEOTIDE SEQUENCE [LARGE SCALE GENOMIC DNA]</scope>
</reference>
<dbReference type="Gene3D" id="3.40.50.720">
    <property type="entry name" value="NAD(P)-binding Rossmann-like Domain"/>
    <property type="match status" value="1"/>
</dbReference>
<dbReference type="EMBL" id="CVQI01006668">
    <property type="protein sequence ID" value="CRK16126.1"/>
    <property type="molecule type" value="Genomic_DNA"/>
</dbReference>